<dbReference type="AlphaFoldDB" id="A0AAN8Q0W8"/>
<evidence type="ECO:0000256" key="1">
    <source>
        <dbReference type="SAM" id="MobiDB-lite"/>
    </source>
</evidence>
<gene>
    <name evidence="2" type="ORF">SNE40_004019</name>
</gene>
<accession>A0AAN8Q0W8</accession>
<dbReference type="Proteomes" id="UP001347796">
    <property type="component" value="Unassembled WGS sequence"/>
</dbReference>
<evidence type="ECO:0000313" key="2">
    <source>
        <dbReference type="EMBL" id="KAK6192573.1"/>
    </source>
</evidence>
<feature type="compositionally biased region" description="Basic and acidic residues" evidence="1">
    <location>
        <begin position="72"/>
        <end position="88"/>
    </location>
</feature>
<evidence type="ECO:0000313" key="3">
    <source>
        <dbReference type="Proteomes" id="UP001347796"/>
    </source>
</evidence>
<feature type="region of interest" description="Disordered" evidence="1">
    <location>
        <begin position="68"/>
        <end position="116"/>
    </location>
</feature>
<comment type="caution">
    <text evidence="2">The sequence shown here is derived from an EMBL/GenBank/DDBJ whole genome shotgun (WGS) entry which is preliminary data.</text>
</comment>
<keyword evidence="3" id="KW-1185">Reference proteome</keyword>
<organism evidence="2 3">
    <name type="scientific">Patella caerulea</name>
    <name type="common">Rayed Mediterranean limpet</name>
    <dbReference type="NCBI Taxonomy" id="87958"/>
    <lineage>
        <taxon>Eukaryota</taxon>
        <taxon>Metazoa</taxon>
        <taxon>Spiralia</taxon>
        <taxon>Lophotrochozoa</taxon>
        <taxon>Mollusca</taxon>
        <taxon>Gastropoda</taxon>
        <taxon>Patellogastropoda</taxon>
        <taxon>Patelloidea</taxon>
        <taxon>Patellidae</taxon>
        <taxon>Patella</taxon>
    </lineage>
</organism>
<sequence>MTHSTNYSTRNRNQTTTVQQLFWVWIQWYRDCPQRATQPTTQRETETIHQSNNCFGVWIQWPSQRDIQGEIFHGRETSKGEKSQRETTEDQAESEAQRKVNTQREAQRQAQRETFH</sequence>
<name>A0AAN8Q0W8_PATCE</name>
<reference evidence="2 3" key="1">
    <citation type="submission" date="2024-01" db="EMBL/GenBank/DDBJ databases">
        <title>The genome of the rayed Mediterranean limpet Patella caerulea (Linnaeus, 1758).</title>
        <authorList>
            <person name="Anh-Thu Weber A."/>
            <person name="Halstead-Nussloch G."/>
        </authorList>
    </citation>
    <scope>NUCLEOTIDE SEQUENCE [LARGE SCALE GENOMIC DNA]</scope>
    <source>
        <strain evidence="2">AATW-2023a</strain>
        <tissue evidence="2">Whole specimen</tissue>
    </source>
</reference>
<feature type="compositionally biased region" description="Basic and acidic residues" evidence="1">
    <location>
        <begin position="105"/>
        <end position="116"/>
    </location>
</feature>
<dbReference type="EMBL" id="JAZGQO010000002">
    <property type="protein sequence ID" value="KAK6192573.1"/>
    <property type="molecule type" value="Genomic_DNA"/>
</dbReference>
<proteinExistence type="predicted"/>
<protein>
    <submittedName>
        <fullName evidence="2">Uncharacterized protein</fullName>
    </submittedName>
</protein>